<dbReference type="SUPFAM" id="SSF56317">
    <property type="entry name" value="Carbon-nitrogen hydrolase"/>
    <property type="match status" value="1"/>
</dbReference>
<keyword evidence="4" id="KW-1185">Reference proteome</keyword>
<dbReference type="Pfam" id="PF00795">
    <property type="entry name" value="CN_hydrolase"/>
    <property type="match status" value="1"/>
</dbReference>
<dbReference type="PROSITE" id="PS50263">
    <property type="entry name" value="CN_HYDROLASE"/>
    <property type="match status" value="1"/>
</dbReference>
<dbReference type="Gene3D" id="3.60.110.10">
    <property type="entry name" value="Carbon-nitrogen hydrolase"/>
    <property type="match status" value="1"/>
</dbReference>
<dbReference type="InterPro" id="IPR001110">
    <property type="entry name" value="UPF0012_CS"/>
</dbReference>
<evidence type="ECO:0000259" key="2">
    <source>
        <dbReference type="PROSITE" id="PS50263"/>
    </source>
</evidence>
<gene>
    <name evidence="3" type="ORF">ACFSOY_10090</name>
</gene>
<comment type="caution">
    <text evidence="3">The sequence shown here is derived from an EMBL/GenBank/DDBJ whole genome shotgun (WGS) entry which is preliminary data.</text>
</comment>
<dbReference type="InterPro" id="IPR003010">
    <property type="entry name" value="C-N_Hydrolase"/>
</dbReference>
<dbReference type="PANTHER" id="PTHR23088">
    <property type="entry name" value="NITRILASE-RELATED"/>
    <property type="match status" value="1"/>
</dbReference>
<evidence type="ECO:0000313" key="3">
    <source>
        <dbReference type="EMBL" id="MFD2170349.1"/>
    </source>
</evidence>
<evidence type="ECO:0000256" key="1">
    <source>
        <dbReference type="ARBA" id="ARBA00010613"/>
    </source>
</evidence>
<evidence type="ECO:0000313" key="4">
    <source>
        <dbReference type="Proteomes" id="UP001597343"/>
    </source>
</evidence>
<sequence length="292" mass="32287">MTTPLVGTVTYEICPLQSKEEYWQAVHMHVHSAARQHVKLLVFPEYQTAHLLALMPVMSHAEAVAYLDSLTEEYVEGFSKLAREHQMTILGGTHIVKEGDGYVNRAYLFYPDGRIATQNKVHTTPEERNVWHLKPGESFDIFETEVGKVAILTCYDIEFPETARIVADRGAELILCPSYTDAAAGFYRVRYCAQARAVENQLFVVMSGLVGSVPGVEQIDMAYSQGAVFAPCDFPFPANGLLAEGVLNASMVTTAPVDLHALQENRTHGNVSPFYDRKPDVYAACASANILP</sequence>
<dbReference type="EMBL" id="JBHUIO010000005">
    <property type="protein sequence ID" value="MFD2170349.1"/>
    <property type="molecule type" value="Genomic_DNA"/>
</dbReference>
<accession>A0ABW4ZXS4</accession>
<dbReference type="CDD" id="cd07574">
    <property type="entry name" value="nitrilase_Rim1_like"/>
    <property type="match status" value="1"/>
</dbReference>
<reference evidence="4" key="1">
    <citation type="journal article" date="2019" name="Int. J. Syst. Evol. Microbiol.">
        <title>The Global Catalogue of Microorganisms (GCM) 10K type strain sequencing project: providing services to taxonomists for standard genome sequencing and annotation.</title>
        <authorList>
            <consortium name="The Broad Institute Genomics Platform"/>
            <consortium name="The Broad Institute Genome Sequencing Center for Infectious Disease"/>
            <person name="Wu L."/>
            <person name="Ma J."/>
        </authorList>
    </citation>
    <scope>NUCLEOTIDE SEQUENCE [LARGE SCALE GENOMIC DNA]</scope>
    <source>
        <strain evidence="4">CGMCC 1.13574</strain>
    </source>
</reference>
<keyword evidence="3" id="KW-0378">Hydrolase</keyword>
<feature type="domain" description="CN hydrolase" evidence="2">
    <location>
        <begin position="4"/>
        <end position="259"/>
    </location>
</feature>
<dbReference type="PROSITE" id="PS01227">
    <property type="entry name" value="UPF0012"/>
    <property type="match status" value="1"/>
</dbReference>
<protein>
    <submittedName>
        <fullName evidence="3">Carbon-nitrogen hydrolase family protein</fullName>
    </submittedName>
</protein>
<proteinExistence type="inferred from homology"/>
<dbReference type="PANTHER" id="PTHR23088:SF50">
    <property type="entry name" value="HYDROLASE YHCX"/>
    <property type="match status" value="1"/>
</dbReference>
<name>A0ABW4ZXS4_9BACL</name>
<dbReference type="InterPro" id="IPR036526">
    <property type="entry name" value="C-N_Hydrolase_sf"/>
</dbReference>
<dbReference type="Proteomes" id="UP001597343">
    <property type="component" value="Unassembled WGS sequence"/>
</dbReference>
<organism evidence="3 4">
    <name type="scientific">Tumebacillus lipolyticus</name>
    <dbReference type="NCBI Taxonomy" id="1280370"/>
    <lineage>
        <taxon>Bacteria</taxon>
        <taxon>Bacillati</taxon>
        <taxon>Bacillota</taxon>
        <taxon>Bacilli</taxon>
        <taxon>Bacillales</taxon>
        <taxon>Alicyclobacillaceae</taxon>
        <taxon>Tumebacillus</taxon>
    </lineage>
</organism>
<dbReference type="RefSeq" id="WP_386046223.1">
    <property type="nucleotide sequence ID" value="NZ_JBHUIO010000005.1"/>
</dbReference>
<dbReference type="GO" id="GO:0016787">
    <property type="term" value="F:hydrolase activity"/>
    <property type="evidence" value="ECO:0007669"/>
    <property type="project" value="UniProtKB-KW"/>
</dbReference>
<comment type="similarity">
    <text evidence="1">Belongs to the carbon-nitrogen hydrolase superfamily. NIT1/NIT2 family.</text>
</comment>